<protein>
    <submittedName>
        <fullName evidence="2">Lactoylglutathione lyase</fullName>
    </submittedName>
</protein>
<dbReference type="SUPFAM" id="SSF54593">
    <property type="entry name" value="Glyoxalase/Bleomycin resistance protein/Dihydroxybiphenyl dioxygenase"/>
    <property type="match status" value="1"/>
</dbReference>
<dbReference type="InterPro" id="IPR037523">
    <property type="entry name" value="VOC_core"/>
</dbReference>
<dbReference type="RefSeq" id="WP_093523947.1">
    <property type="nucleotide sequence ID" value="NZ_FOSK01000019.1"/>
</dbReference>
<proteinExistence type="predicted"/>
<dbReference type="InterPro" id="IPR029068">
    <property type="entry name" value="Glyas_Bleomycin-R_OHBP_Dase"/>
</dbReference>
<reference evidence="2 3" key="1">
    <citation type="submission" date="2016-10" db="EMBL/GenBank/DDBJ databases">
        <authorList>
            <person name="Varghese N."/>
            <person name="Submissions S."/>
        </authorList>
    </citation>
    <scope>NUCLEOTIDE SEQUENCE [LARGE SCALE GENOMIC DNA]</scope>
    <source>
        <strain evidence="2 3">DSM 16392</strain>
    </source>
</reference>
<keyword evidence="2" id="KW-0456">Lyase</keyword>
<dbReference type="InterPro" id="IPR004360">
    <property type="entry name" value="Glyas_Fos-R_dOase_dom"/>
</dbReference>
<evidence type="ECO:0000313" key="2">
    <source>
        <dbReference type="EMBL" id="SFL17873.1"/>
    </source>
</evidence>
<gene>
    <name evidence="2" type="ORF">SAMN04488518_11980</name>
</gene>
<feature type="domain" description="VOC" evidence="1">
    <location>
        <begin position="10"/>
        <end position="123"/>
    </location>
</feature>
<name>A0A1I4FK67_9HYPH</name>
<organism evidence="2 3">
    <name type="scientific">Pseudovibrio ascidiaceicola</name>
    <dbReference type="NCBI Taxonomy" id="285279"/>
    <lineage>
        <taxon>Bacteria</taxon>
        <taxon>Pseudomonadati</taxon>
        <taxon>Pseudomonadota</taxon>
        <taxon>Alphaproteobacteria</taxon>
        <taxon>Hyphomicrobiales</taxon>
        <taxon>Stappiaceae</taxon>
        <taxon>Pseudovibrio</taxon>
    </lineage>
</organism>
<dbReference type="GO" id="GO:0016829">
    <property type="term" value="F:lyase activity"/>
    <property type="evidence" value="ECO:0007669"/>
    <property type="project" value="UniProtKB-KW"/>
</dbReference>
<dbReference type="Gene3D" id="3.10.180.10">
    <property type="entry name" value="2,3-Dihydroxybiphenyl 1,2-Dioxygenase, domain 1"/>
    <property type="match status" value="1"/>
</dbReference>
<comment type="caution">
    <text evidence="2">The sequence shown here is derived from an EMBL/GenBank/DDBJ whole genome shotgun (WGS) entry which is preliminary data.</text>
</comment>
<dbReference type="Pfam" id="PF00903">
    <property type="entry name" value="Glyoxalase"/>
    <property type="match status" value="1"/>
</dbReference>
<keyword evidence="3" id="KW-1185">Reference proteome</keyword>
<sequence>MKTTSISELTAEFGVILFTENFEACVQFYEHTLGLQVIERAQDLVSFRLGGGYLMVERGGHGSTAQKTRTQNPCVLRFNTDDMDTAIEVLRAKGLDVQAQVFDWGTIAAFTDPDGNLCELKSPALVGA</sequence>
<dbReference type="Proteomes" id="UP000199598">
    <property type="component" value="Unassembled WGS sequence"/>
</dbReference>
<dbReference type="PROSITE" id="PS51819">
    <property type="entry name" value="VOC"/>
    <property type="match status" value="1"/>
</dbReference>
<dbReference type="EMBL" id="FOSK01000019">
    <property type="protein sequence ID" value="SFL17873.1"/>
    <property type="molecule type" value="Genomic_DNA"/>
</dbReference>
<evidence type="ECO:0000259" key="1">
    <source>
        <dbReference type="PROSITE" id="PS51819"/>
    </source>
</evidence>
<accession>A0A1I4FK67</accession>
<evidence type="ECO:0000313" key="3">
    <source>
        <dbReference type="Proteomes" id="UP000199598"/>
    </source>
</evidence>